<name>A0A172U005_9BACT</name>
<proteinExistence type="predicted"/>
<dbReference type="KEGG" id="fla:SY85_19320"/>
<keyword evidence="2" id="KW-1185">Reference proteome</keyword>
<reference evidence="2" key="1">
    <citation type="submission" date="2015-01" db="EMBL/GenBank/DDBJ databases">
        <title>Flavisolibacter sp./LCS9/ whole genome sequencing.</title>
        <authorList>
            <person name="Kim M.K."/>
            <person name="Srinivasan S."/>
            <person name="Lee J.-J."/>
        </authorList>
    </citation>
    <scope>NUCLEOTIDE SEQUENCE [LARGE SCALE GENOMIC DNA]</scope>
    <source>
        <strain evidence="2">LCS9</strain>
    </source>
</reference>
<evidence type="ECO:0000313" key="2">
    <source>
        <dbReference type="Proteomes" id="UP000077177"/>
    </source>
</evidence>
<evidence type="ECO:0000313" key="1">
    <source>
        <dbReference type="EMBL" id="ANE52317.1"/>
    </source>
</evidence>
<accession>A0A172U005</accession>
<dbReference type="EMBL" id="CP011390">
    <property type="protein sequence ID" value="ANE52317.1"/>
    <property type="molecule type" value="Genomic_DNA"/>
</dbReference>
<protein>
    <submittedName>
        <fullName evidence="1">Uncharacterized protein</fullName>
    </submittedName>
</protein>
<dbReference type="Proteomes" id="UP000077177">
    <property type="component" value="Chromosome"/>
</dbReference>
<dbReference type="STRING" id="1492898.SY85_19320"/>
<sequence length="64" mass="7505">MITNKTMPRQLPDIKYHQPFLVQLSLISVLVQIQHKANRNTNNVVKRQLTYEKTPTINILCFIV</sequence>
<reference evidence="1 2" key="2">
    <citation type="journal article" date="2016" name="Int. J. Syst. Evol. Microbiol.">
        <title>Flavisolibacter tropicus sp. nov., isolated from tropical soil.</title>
        <authorList>
            <person name="Lee J.J."/>
            <person name="Kang M.S."/>
            <person name="Kim G.S."/>
            <person name="Lee C.S."/>
            <person name="Lim S."/>
            <person name="Lee J."/>
            <person name="Roh S.H."/>
            <person name="Kang H."/>
            <person name="Ha J.M."/>
            <person name="Bae S."/>
            <person name="Jung H.Y."/>
            <person name="Kim M.K."/>
        </authorList>
    </citation>
    <scope>NUCLEOTIDE SEQUENCE [LARGE SCALE GENOMIC DNA]</scope>
    <source>
        <strain evidence="1 2">LCS9</strain>
    </source>
</reference>
<organism evidence="1 2">
    <name type="scientific">Flavisolibacter tropicus</name>
    <dbReference type="NCBI Taxonomy" id="1492898"/>
    <lineage>
        <taxon>Bacteria</taxon>
        <taxon>Pseudomonadati</taxon>
        <taxon>Bacteroidota</taxon>
        <taxon>Chitinophagia</taxon>
        <taxon>Chitinophagales</taxon>
        <taxon>Chitinophagaceae</taxon>
        <taxon>Flavisolibacter</taxon>
    </lineage>
</organism>
<dbReference type="AlphaFoldDB" id="A0A172U005"/>
<gene>
    <name evidence="1" type="ORF">SY85_19320</name>
</gene>